<organism evidence="1 2">
    <name type="scientific">Streptococcus pyogenes serotype M49 (strain NZ131)</name>
    <dbReference type="NCBI Taxonomy" id="471876"/>
    <lineage>
        <taxon>Bacteria</taxon>
        <taxon>Bacillati</taxon>
        <taxon>Bacillota</taxon>
        <taxon>Bacilli</taxon>
        <taxon>Lactobacillales</taxon>
        <taxon>Streptococcaceae</taxon>
        <taxon>Streptococcus</taxon>
    </lineage>
</organism>
<dbReference type="HOGENOM" id="CLU_1834119_0_0_9"/>
<dbReference type="KEGG" id="soz:Spy49_0356c"/>
<dbReference type="Proteomes" id="UP000001039">
    <property type="component" value="Chromosome"/>
</dbReference>
<accession>A0A0H3BZA9</accession>
<dbReference type="EMBL" id="CP000829">
    <property type="protein sequence ID" value="ACI60692.1"/>
    <property type="molecule type" value="Genomic_DNA"/>
</dbReference>
<dbReference type="AlphaFoldDB" id="A0A0H3BZA9"/>
<name>A0A0H3BZA9_STRPZ</name>
<evidence type="ECO:0000313" key="1">
    <source>
        <dbReference type="EMBL" id="ACI60692.1"/>
    </source>
</evidence>
<protein>
    <submittedName>
        <fullName evidence="1">Uncharacterized protein</fullName>
    </submittedName>
</protein>
<reference evidence="1 2" key="1">
    <citation type="journal article" date="2008" name="J. Bacteriol.">
        <title>Genome sequence of a nephritogenic and highly transformable M49 strain of Streptococcus pyogenes.</title>
        <authorList>
            <person name="McShan W.M."/>
            <person name="Ferretti J.J."/>
            <person name="Karasawa T."/>
            <person name="Suvorov A.N."/>
            <person name="Lin S."/>
            <person name="Qin B."/>
            <person name="Jia H."/>
            <person name="Kenton S."/>
            <person name="Najar F."/>
            <person name="Wu H."/>
            <person name="Scott J."/>
            <person name="Roe B.A."/>
            <person name="Savic D.J."/>
        </authorList>
    </citation>
    <scope>NUCLEOTIDE SEQUENCE [LARGE SCALE GENOMIC DNA]</scope>
    <source>
        <strain evidence="1 2">NZ131</strain>
    </source>
</reference>
<proteinExistence type="predicted"/>
<evidence type="ECO:0000313" key="2">
    <source>
        <dbReference type="Proteomes" id="UP000001039"/>
    </source>
</evidence>
<sequence>MGGYLPTRSVGRASRRHCTFFLTLANGIREDYFLKVFSKLCNVCGGGFESSSNVSKYCSDKCRRQSIRTRQNHYMKQKRKLNNSKKRTKQLPFANTNLKKRLDIEYIDPYKKKMDRALKKKDWETYYRLYQQQILDNEKEWGFTGIHIVNGIEVHDEDFVESVLKTLE</sequence>
<gene>
    <name evidence="1" type="ordered locus">Spy49_0356c</name>
</gene>